<dbReference type="GO" id="GO:0003824">
    <property type="term" value="F:catalytic activity"/>
    <property type="evidence" value="ECO:0007669"/>
    <property type="project" value="InterPro"/>
</dbReference>
<name>A0A0G1TMD6_9BACT</name>
<organism evidence="3 4">
    <name type="scientific">Candidatus Amesbacteria bacterium GW2011_GWA2_47_11</name>
    <dbReference type="NCBI Taxonomy" id="1618357"/>
    <lineage>
        <taxon>Bacteria</taxon>
        <taxon>Candidatus Amesiibacteriota</taxon>
    </lineage>
</organism>
<dbReference type="InterPro" id="IPR036265">
    <property type="entry name" value="HIT-like_sf"/>
</dbReference>
<evidence type="ECO:0000259" key="2">
    <source>
        <dbReference type="PROSITE" id="PS51084"/>
    </source>
</evidence>
<reference evidence="3 4" key="1">
    <citation type="journal article" date="2015" name="Nature">
        <title>rRNA introns, odd ribosomes, and small enigmatic genomes across a large radiation of phyla.</title>
        <authorList>
            <person name="Brown C.T."/>
            <person name="Hug L.A."/>
            <person name="Thomas B.C."/>
            <person name="Sharon I."/>
            <person name="Castelle C.J."/>
            <person name="Singh A."/>
            <person name="Wilkins M.J."/>
            <person name="Williams K.H."/>
            <person name="Banfield J.F."/>
        </authorList>
    </citation>
    <scope>NUCLEOTIDE SEQUENCE [LARGE SCALE GENOMIC DNA]</scope>
</reference>
<evidence type="ECO:0000313" key="4">
    <source>
        <dbReference type="Proteomes" id="UP000034607"/>
    </source>
</evidence>
<protein>
    <recommendedName>
        <fullName evidence="2">HIT domain-containing protein</fullName>
    </recommendedName>
</protein>
<dbReference type="GO" id="GO:0009117">
    <property type="term" value="P:nucleotide metabolic process"/>
    <property type="evidence" value="ECO:0007669"/>
    <property type="project" value="TreeGrafter"/>
</dbReference>
<dbReference type="PANTHER" id="PTHR46648">
    <property type="entry name" value="HIT FAMILY PROTEIN 1"/>
    <property type="match status" value="1"/>
</dbReference>
<dbReference type="EMBL" id="LCNM01000022">
    <property type="protein sequence ID" value="KKU55313.1"/>
    <property type="molecule type" value="Genomic_DNA"/>
</dbReference>
<dbReference type="Pfam" id="PF11969">
    <property type="entry name" value="DcpS_C"/>
    <property type="match status" value="1"/>
</dbReference>
<dbReference type="PROSITE" id="PS51084">
    <property type="entry name" value="HIT_2"/>
    <property type="match status" value="1"/>
</dbReference>
<evidence type="ECO:0000256" key="1">
    <source>
        <dbReference type="PROSITE-ProRule" id="PRU00464"/>
    </source>
</evidence>
<sequence length="133" mass="14358">MEDCVFCKIVARELPAHRVWEDENHLAFLDIYPVRTGQVVVVTKDHLDSYVLGLPEGQLTGLFLAAAAVATKLNKALGIARSSLVMEGLGVGHAHVKLYPVRVAEGEGGLVRLGKKADESQLNELATKIRGEG</sequence>
<gene>
    <name evidence="3" type="ORF">UX78_C0022G0007</name>
</gene>
<dbReference type="PRINTS" id="PR00332">
    <property type="entry name" value="HISTRIAD"/>
</dbReference>
<comment type="caution">
    <text evidence="1">Lacks conserved residue(s) required for the propagation of feature annotation.</text>
</comment>
<comment type="caution">
    <text evidence="3">The sequence shown here is derived from an EMBL/GenBank/DDBJ whole genome shotgun (WGS) entry which is preliminary data.</text>
</comment>
<dbReference type="InterPro" id="IPR001310">
    <property type="entry name" value="Histidine_triad_HIT"/>
</dbReference>
<dbReference type="PANTHER" id="PTHR46648:SF1">
    <property type="entry name" value="ADENOSINE 5'-MONOPHOSPHORAMIDASE HNT1"/>
    <property type="match status" value="1"/>
</dbReference>
<dbReference type="AlphaFoldDB" id="A0A0G1TMD6"/>
<feature type="domain" description="HIT" evidence="2">
    <location>
        <begin position="5"/>
        <end position="110"/>
    </location>
</feature>
<dbReference type="Gene3D" id="3.30.428.10">
    <property type="entry name" value="HIT-like"/>
    <property type="match status" value="1"/>
</dbReference>
<evidence type="ECO:0000313" key="3">
    <source>
        <dbReference type="EMBL" id="KKU55313.1"/>
    </source>
</evidence>
<dbReference type="SUPFAM" id="SSF54197">
    <property type="entry name" value="HIT-like"/>
    <property type="match status" value="1"/>
</dbReference>
<dbReference type="Proteomes" id="UP000034607">
    <property type="component" value="Unassembled WGS sequence"/>
</dbReference>
<proteinExistence type="predicted"/>
<dbReference type="InterPro" id="IPR011146">
    <property type="entry name" value="HIT-like"/>
</dbReference>
<accession>A0A0G1TMD6</accession>